<dbReference type="RefSeq" id="WP_219065997.1">
    <property type="nucleotide sequence ID" value="NZ_CAJUXY010000004.1"/>
</dbReference>
<evidence type="ECO:0000313" key="3">
    <source>
        <dbReference type="EMBL" id="UQX10782.1"/>
    </source>
</evidence>
<dbReference type="InterPro" id="IPR055583">
    <property type="entry name" value="DUF7159"/>
</dbReference>
<feature type="region of interest" description="Disordered" evidence="1">
    <location>
        <begin position="394"/>
        <end position="427"/>
    </location>
</feature>
<dbReference type="Pfam" id="PF23717">
    <property type="entry name" value="DUF7159"/>
    <property type="match status" value="1"/>
</dbReference>
<dbReference type="Proteomes" id="UP001056610">
    <property type="component" value="Chromosome"/>
</dbReference>
<evidence type="ECO:0000313" key="4">
    <source>
        <dbReference type="Proteomes" id="UP001056610"/>
    </source>
</evidence>
<feature type="compositionally biased region" description="Pro residues" evidence="1">
    <location>
        <begin position="361"/>
        <end position="371"/>
    </location>
</feature>
<name>A0ABY4QIC2_9MYCO</name>
<feature type="compositionally biased region" description="Pro residues" evidence="1">
    <location>
        <begin position="400"/>
        <end position="427"/>
    </location>
</feature>
<feature type="domain" description="DUF7159" evidence="2">
    <location>
        <begin position="2"/>
        <end position="234"/>
    </location>
</feature>
<feature type="compositionally biased region" description="Low complexity" evidence="1">
    <location>
        <begin position="339"/>
        <end position="360"/>
    </location>
</feature>
<protein>
    <recommendedName>
        <fullName evidence="2">DUF7159 domain-containing protein</fullName>
    </recommendedName>
</protein>
<feature type="region of interest" description="Disordered" evidence="1">
    <location>
        <begin position="315"/>
        <end position="374"/>
    </location>
</feature>
<gene>
    <name evidence="3" type="ORF">M5I08_22890</name>
</gene>
<dbReference type="EMBL" id="CP097320">
    <property type="protein sequence ID" value="UQX10782.1"/>
    <property type="molecule type" value="Genomic_DNA"/>
</dbReference>
<reference evidence="3" key="1">
    <citation type="submission" date="2022-05" db="EMBL/GenBank/DDBJ databases">
        <title>A methanotrophic Mycobacterium dominates a cave microbial ecosystem.</title>
        <authorList>
            <person name="Van Spanning R.J.M."/>
            <person name="Guan Q."/>
            <person name="Melkonian C."/>
            <person name="Gallant J."/>
            <person name="Polerecky L."/>
            <person name="Flot J.-F."/>
            <person name="Brandt B.W."/>
            <person name="Braster M."/>
            <person name="Iturbe Espinoza P."/>
            <person name="Aerts J."/>
            <person name="Meima-Franke M."/>
            <person name="Piersma S.R."/>
            <person name="Bunduc C."/>
            <person name="Ummels R."/>
            <person name="Pain A."/>
            <person name="Fleming E.J."/>
            <person name="van der Wel N."/>
            <person name="Gherman V.D."/>
            <person name="Sarbu S.M."/>
            <person name="Bodelier P.L.E."/>
            <person name="Bitter W."/>
        </authorList>
    </citation>
    <scope>NUCLEOTIDE SEQUENCE</scope>
    <source>
        <strain evidence="3">Sulfur Cave</strain>
    </source>
</reference>
<sequence length="456" mass="45648">MDIVLGVSMAPTVVRMVLVQGENADGVTVEADEFDVAVADGSATSAPAQVVAAVLGTREGAADGGYRLMSTGVTWTEPTDVGALRDELAARQICGVMLVSPLLAAAALAQTVGQAMGYEYTALLFIEAESAMLAVVETADGSIVDLHRRHLRCAGHSAEEIAVLAAMVAALDGRQSRVDGVFVVGCGVDIVAIVRRLEALVSIPLSASEEPDLALARGAALASANAPLFASSTAALAYAQDPGTGEVNPLVAAYRDVSANAGLGNGALAYSALADEDDDLRPRRPFLPAGSGLAAVLLIGLVALLVSLGADGGPATNHSASHVGNVHPTEHVTPPGPAPVVAGPAPKASAPALAPPSSAAAPPPPPQPVTAPAPVLNQLPQSVVNPAPVRQVPSRQAPVYAPPPAAPAPPPPPAAPAPPPPPAAPAPPPMVVYLHLPFVTVPIPIDLPPPPPPPGP</sequence>
<proteinExistence type="predicted"/>
<evidence type="ECO:0000256" key="1">
    <source>
        <dbReference type="SAM" id="MobiDB-lite"/>
    </source>
</evidence>
<keyword evidence="4" id="KW-1185">Reference proteome</keyword>
<organism evidence="3 4">
    <name type="scientific">Candidatus Mycobacterium methanotrophicum</name>
    <dbReference type="NCBI Taxonomy" id="2943498"/>
    <lineage>
        <taxon>Bacteria</taxon>
        <taxon>Bacillati</taxon>
        <taxon>Actinomycetota</taxon>
        <taxon>Actinomycetes</taxon>
        <taxon>Mycobacteriales</taxon>
        <taxon>Mycobacteriaceae</taxon>
        <taxon>Mycobacterium</taxon>
    </lineage>
</organism>
<evidence type="ECO:0000259" key="2">
    <source>
        <dbReference type="Pfam" id="PF23717"/>
    </source>
</evidence>
<accession>A0ABY4QIC2</accession>